<evidence type="ECO:0000256" key="1">
    <source>
        <dbReference type="SAM" id="MobiDB-lite"/>
    </source>
</evidence>
<dbReference type="AlphaFoldDB" id="A0A502DRY6"/>
<name>A0A502DRY6_9MYCO</name>
<accession>A0A502DRY6</accession>
<evidence type="ECO:0000313" key="3">
    <source>
        <dbReference type="Proteomes" id="UP000320095"/>
    </source>
</evidence>
<evidence type="ECO:0000313" key="2">
    <source>
        <dbReference type="EMBL" id="TPG28133.1"/>
    </source>
</evidence>
<gene>
    <name evidence="2" type="ORF">EAH80_27765</name>
</gene>
<dbReference type="RefSeq" id="WP_140698738.1">
    <property type="nucleotide sequence ID" value="NZ_RCZG01000019.1"/>
</dbReference>
<dbReference type="EMBL" id="RCZG01000019">
    <property type="protein sequence ID" value="TPG28133.1"/>
    <property type="molecule type" value="Genomic_DNA"/>
</dbReference>
<reference evidence="2 3" key="1">
    <citation type="journal article" date="2019" name="Environ. Microbiol.">
        <title>Species interactions and distinct microbial communities in high Arctic permafrost affected cryosols are associated with the CH4 and CO2 gas fluxes.</title>
        <authorList>
            <person name="Altshuler I."/>
            <person name="Hamel J."/>
            <person name="Turney S."/>
            <person name="Magnuson E."/>
            <person name="Levesque R."/>
            <person name="Greer C."/>
            <person name="Whyte L.G."/>
        </authorList>
    </citation>
    <scope>NUCLEOTIDE SEQUENCE [LARGE SCALE GENOMIC DNA]</scope>
    <source>
        <strain evidence="2 3">S5.20</strain>
    </source>
</reference>
<organism evidence="2 3">
    <name type="scientific">Mycolicibacterium hodleri</name>
    <dbReference type="NCBI Taxonomy" id="49897"/>
    <lineage>
        <taxon>Bacteria</taxon>
        <taxon>Bacillati</taxon>
        <taxon>Actinomycetota</taxon>
        <taxon>Actinomycetes</taxon>
        <taxon>Mycobacteriales</taxon>
        <taxon>Mycobacteriaceae</taxon>
        <taxon>Mycolicibacterium</taxon>
    </lineage>
</organism>
<comment type="caution">
    <text evidence="2">The sequence shown here is derived from an EMBL/GenBank/DDBJ whole genome shotgun (WGS) entry which is preliminary data.</text>
</comment>
<protein>
    <submittedName>
        <fullName evidence="2">Uncharacterized protein</fullName>
    </submittedName>
</protein>
<keyword evidence="3" id="KW-1185">Reference proteome</keyword>
<feature type="region of interest" description="Disordered" evidence="1">
    <location>
        <begin position="1"/>
        <end position="29"/>
    </location>
</feature>
<proteinExistence type="predicted"/>
<feature type="region of interest" description="Disordered" evidence="1">
    <location>
        <begin position="44"/>
        <end position="65"/>
    </location>
</feature>
<dbReference type="Proteomes" id="UP000320095">
    <property type="component" value="Unassembled WGS sequence"/>
</dbReference>
<sequence>MTRAQRPEESDDQVCPPADGGVPDCHTGPAGRLRFVITELAALWRDRRRRRGGADPTPRPDPTGW</sequence>